<dbReference type="InterPro" id="IPR024311">
    <property type="entry name" value="Lipocalin-like"/>
</dbReference>
<reference evidence="2 3" key="1">
    <citation type="submission" date="2019-10" db="EMBL/GenBank/DDBJ databases">
        <title>Nocardia macrotermitis sp. nov. and Nocardia aurantia sp. nov., isolated from the gut of fungus growing-termite Macrotermes natalensis.</title>
        <authorList>
            <person name="Benndorf R."/>
            <person name="Schwitalla J."/>
            <person name="Martin K."/>
            <person name="De Beer W."/>
            <person name="Kaster A.-K."/>
            <person name="Vollmers J."/>
            <person name="Poulsen M."/>
            <person name="Beemelmanns C."/>
        </authorList>
    </citation>
    <scope>NUCLEOTIDE SEQUENCE [LARGE SCALE GENOMIC DNA]</scope>
    <source>
        <strain evidence="2 3">RB56</strain>
    </source>
</reference>
<dbReference type="EMBL" id="WEGI01000003">
    <property type="protein sequence ID" value="MQY26079.1"/>
    <property type="molecule type" value="Genomic_DNA"/>
</dbReference>
<keyword evidence="3" id="KW-1185">Reference proteome</keyword>
<accession>A0A7K0DK47</accession>
<dbReference type="Proteomes" id="UP000431401">
    <property type="component" value="Unassembled WGS sequence"/>
</dbReference>
<dbReference type="OrthoDB" id="118834at2"/>
<evidence type="ECO:0000313" key="3">
    <source>
        <dbReference type="Proteomes" id="UP000431401"/>
    </source>
</evidence>
<feature type="domain" description="Lipocalin-like" evidence="1">
    <location>
        <begin position="7"/>
        <end position="140"/>
    </location>
</feature>
<name>A0A7K0DK47_9NOCA</name>
<evidence type="ECO:0000313" key="2">
    <source>
        <dbReference type="EMBL" id="MQY26079.1"/>
    </source>
</evidence>
<comment type="caution">
    <text evidence="2">The sequence shown here is derived from an EMBL/GenBank/DDBJ whole genome shotgun (WGS) entry which is preliminary data.</text>
</comment>
<proteinExistence type="predicted"/>
<organism evidence="2 3">
    <name type="scientific">Nocardia aurantia</name>
    <dbReference type="NCBI Taxonomy" id="2585199"/>
    <lineage>
        <taxon>Bacteria</taxon>
        <taxon>Bacillati</taxon>
        <taxon>Actinomycetota</taxon>
        <taxon>Actinomycetes</taxon>
        <taxon>Mycobacteriales</taxon>
        <taxon>Nocardiaceae</taxon>
        <taxon>Nocardia</taxon>
    </lineage>
</organism>
<gene>
    <name evidence="2" type="ORF">NRB56_16390</name>
</gene>
<protein>
    <recommendedName>
        <fullName evidence="1">Lipocalin-like domain-containing protein</fullName>
    </recommendedName>
</protein>
<evidence type="ECO:0000259" key="1">
    <source>
        <dbReference type="Pfam" id="PF13924"/>
    </source>
</evidence>
<dbReference type="AlphaFoldDB" id="A0A7K0DK47"/>
<dbReference type="RefSeq" id="WP_153339971.1">
    <property type="nucleotide sequence ID" value="NZ_WEGI01000003.1"/>
</dbReference>
<sequence>MDVEELVGRWNLTAWTATDENGTVSAPFGDNPQGCVIYTPGGWMSGQLAVADRRQLPTPVVFAGTESERAEAYSSYLAYCGEYRLEAGEVVHTLHMSLFPNWVGGEQRRTAELSGDRLVLATPPTPMGGRVLVNRLYWIRAE</sequence>
<dbReference type="Pfam" id="PF13924">
    <property type="entry name" value="Lipocalin_5"/>
    <property type="match status" value="1"/>
</dbReference>